<dbReference type="Proteomes" id="UP000190675">
    <property type="component" value="Chromosome I"/>
</dbReference>
<dbReference type="InterPro" id="IPR009937">
    <property type="entry name" value="Phage_holin_3_6"/>
</dbReference>
<gene>
    <name evidence="2" type="ORF">SAMN05444169_3938</name>
</gene>
<dbReference type="Pfam" id="PF07332">
    <property type="entry name" value="Phage_holin_3_6"/>
    <property type="match status" value="1"/>
</dbReference>
<feature type="transmembrane region" description="Helical" evidence="1">
    <location>
        <begin position="45"/>
        <end position="68"/>
    </location>
</feature>
<keyword evidence="1" id="KW-1133">Transmembrane helix</keyword>
<keyword evidence="1" id="KW-0812">Transmembrane</keyword>
<dbReference type="EMBL" id="LT670818">
    <property type="protein sequence ID" value="SHG74684.1"/>
    <property type="molecule type" value="Genomic_DNA"/>
</dbReference>
<accession>A0A1M5MBE8</accession>
<evidence type="ECO:0000313" key="3">
    <source>
        <dbReference type="Proteomes" id="UP000190675"/>
    </source>
</evidence>
<dbReference type="OrthoDB" id="8250800at2"/>
<keyword evidence="1" id="KW-0472">Membrane</keyword>
<protein>
    <submittedName>
        <fullName evidence="2">Putative Holin-X, holin superfamily III</fullName>
    </submittedName>
</protein>
<proteinExistence type="predicted"/>
<organism evidence="2 3">
    <name type="scientific">Bradyrhizobium erythrophlei</name>
    <dbReference type="NCBI Taxonomy" id="1437360"/>
    <lineage>
        <taxon>Bacteria</taxon>
        <taxon>Pseudomonadati</taxon>
        <taxon>Pseudomonadota</taxon>
        <taxon>Alphaproteobacteria</taxon>
        <taxon>Hyphomicrobiales</taxon>
        <taxon>Nitrobacteraceae</taxon>
        <taxon>Bradyrhizobium</taxon>
    </lineage>
</organism>
<name>A0A1M5MBE8_9BRAD</name>
<evidence type="ECO:0000256" key="1">
    <source>
        <dbReference type="SAM" id="Phobius"/>
    </source>
</evidence>
<dbReference type="RefSeq" id="WP_079567389.1">
    <property type="nucleotide sequence ID" value="NZ_LT670818.1"/>
</dbReference>
<reference evidence="2 3" key="1">
    <citation type="submission" date="2016-11" db="EMBL/GenBank/DDBJ databases">
        <authorList>
            <person name="Jaros S."/>
            <person name="Januszkiewicz K."/>
            <person name="Wedrychowicz H."/>
        </authorList>
    </citation>
    <scope>NUCLEOTIDE SEQUENCE [LARGE SCALE GENOMIC DNA]</scope>
    <source>
        <strain evidence="2 3">GAS242</strain>
    </source>
</reference>
<sequence length="130" mass="13247">MNSPNNRSIPELFSDAVGQLAKLVGNEFELARAELSEKASQVGRAAAMIGAGAVVLMPALVLLLFAVSAGLIRGGFSEPVAYLVTGAGAALVSAALIAAGLSRLSGDALKPSVALDQVQRDKTAAKEMVR</sequence>
<feature type="transmembrane region" description="Helical" evidence="1">
    <location>
        <begin position="80"/>
        <end position="101"/>
    </location>
</feature>
<evidence type="ECO:0000313" key="2">
    <source>
        <dbReference type="EMBL" id="SHG74684.1"/>
    </source>
</evidence>
<dbReference type="AlphaFoldDB" id="A0A1M5MBE8"/>